<dbReference type="GO" id="GO:0005758">
    <property type="term" value="C:mitochondrial intermembrane space"/>
    <property type="evidence" value="ECO:0007669"/>
    <property type="project" value="EnsemblFungi"/>
</dbReference>
<dbReference type="GO" id="GO:0000266">
    <property type="term" value="P:mitochondrial fission"/>
    <property type="evidence" value="ECO:0007669"/>
    <property type="project" value="EnsemblFungi"/>
</dbReference>
<evidence type="ECO:0000313" key="1">
    <source>
        <dbReference type="EMBL" id="ODQ64730.1"/>
    </source>
</evidence>
<dbReference type="InterPro" id="IPR013726">
    <property type="entry name" value="Mitofissin"/>
</dbReference>
<dbReference type="Pfam" id="PF08520">
    <property type="entry name" value="Mitofissin"/>
    <property type="match status" value="1"/>
</dbReference>
<dbReference type="Proteomes" id="UP000095009">
    <property type="component" value="Unassembled WGS sequence"/>
</dbReference>
<sequence>MGTIGKIMHIGADLALVSAVLAGIKRSTGLTFDSNNFENREARGYVQKYLDVGEWVFDTSLLFIRNSDYFGKQ</sequence>
<dbReference type="EMBL" id="KV454411">
    <property type="protein sequence ID" value="ODQ64730.1"/>
    <property type="molecule type" value="Genomic_DNA"/>
</dbReference>
<organism evidence="1 2">
    <name type="scientific">Nadsonia fulvescens var. elongata DSM 6958</name>
    <dbReference type="NCBI Taxonomy" id="857566"/>
    <lineage>
        <taxon>Eukaryota</taxon>
        <taxon>Fungi</taxon>
        <taxon>Dikarya</taxon>
        <taxon>Ascomycota</taxon>
        <taxon>Saccharomycotina</taxon>
        <taxon>Dipodascomycetes</taxon>
        <taxon>Dipodascales</taxon>
        <taxon>Dipodascales incertae sedis</taxon>
        <taxon>Nadsonia</taxon>
    </lineage>
</organism>
<dbReference type="PANTHER" id="PTHR28075:SF1">
    <property type="entry name" value="DUF1748-DOMAIN-CONTAINING PROTEIN"/>
    <property type="match status" value="1"/>
</dbReference>
<reference evidence="1 2" key="1">
    <citation type="journal article" date="2016" name="Proc. Natl. Acad. Sci. U.S.A.">
        <title>Comparative genomics of biotechnologically important yeasts.</title>
        <authorList>
            <person name="Riley R."/>
            <person name="Haridas S."/>
            <person name="Wolfe K.H."/>
            <person name="Lopes M.R."/>
            <person name="Hittinger C.T."/>
            <person name="Goeker M."/>
            <person name="Salamov A.A."/>
            <person name="Wisecaver J.H."/>
            <person name="Long T.M."/>
            <person name="Calvey C.H."/>
            <person name="Aerts A.L."/>
            <person name="Barry K.W."/>
            <person name="Choi C."/>
            <person name="Clum A."/>
            <person name="Coughlan A.Y."/>
            <person name="Deshpande S."/>
            <person name="Douglass A.P."/>
            <person name="Hanson S.J."/>
            <person name="Klenk H.-P."/>
            <person name="LaButti K.M."/>
            <person name="Lapidus A."/>
            <person name="Lindquist E.A."/>
            <person name="Lipzen A.M."/>
            <person name="Meier-Kolthoff J.P."/>
            <person name="Ohm R.A."/>
            <person name="Otillar R.P."/>
            <person name="Pangilinan J.L."/>
            <person name="Peng Y."/>
            <person name="Rokas A."/>
            <person name="Rosa C.A."/>
            <person name="Scheuner C."/>
            <person name="Sibirny A.A."/>
            <person name="Slot J.C."/>
            <person name="Stielow J.B."/>
            <person name="Sun H."/>
            <person name="Kurtzman C.P."/>
            <person name="Blackwell M."/>
            <person name="Grigoriev I.V."/>
            <person name="Jeffries T.W."/>
        </authorList>
    </citation>
    <scope>NUCLEOTIDE SEQUENCE [LARGE SCALE GENOMIC DNA]</scope>
    <source>
        <strain evidence="1 2">DSM 6958</strain>
    </source>
</reference>
<dbReference type="STRING" id="857566.A0A1E3PHE7"/>
<dbReference type="PANTHER" id="PTHR28075">
    <property type="entry name" value="CHROMOSOME 16, WHOLE GENOME SHOTGUN SEQUENCE"/>
    <property type="match status" value="1"/>
</dbReference>
<keyword evidence="2" id="KW-1185">Reference proteome</keyword>
<dbReference type="OrthoDB" id="16824at2759"/>
<gene>
    <name evidence="1" type="ORF">NADFUDRAFT_52354</name>
</gene>
<evidence type="ECO:0000313" key="2">
    <source>
        <dbReference type="Proteomes" id="UP000095009"/>
    </source>
</evidence>
<protein>
    <submittedName>
        <fullName evidence="1">DUF1748-domain-containing protein</fullName>
    </submittedName>
</protein>
<dbReference type="AlphaFoldDB" id="A0A1E3PHE7"/>
<name>A0A1E3PHE7_9ASCO</name>
<accession>A0A1E3PHE7</accession>
<proteinExistence type="predicted"/>